<dbReference type="OrthoDB" id="7260171at2"/>
<dbReference type="RefSeq" id="WP_090961982.1">
    <property type="nucleotide sequence ID" value="NZ_FOOA01000005.1"/>
</dbReference>
<dbReference type="Pfam" id="PF13489">
    <property type="entry name" value="Methyltransf_23"/>
    <property type="match status" value="1"/>
</dbReference>
<dbReference type="AlphaFoldDB" id="A0A7W6C1J3"/>
<dbReference type="EMBL" id="JACIDO010000005">
    <property type="protein sequence ID" value="MBB3936747.1"/>
    <property type="molecule type" value="Genomic_DNA"/>
</dbReference>
<dbReference type="SUPFAM" id="SSF53335">
    <property type="entry name" value="S-adenosyl-L-methionine-dependent methyltransferases"/>
    <property type="match status" value="1"/>
</dbReference>
<name>A0A7W6C1J3_9HYPH</name>
<keyword evidence="2" id="KW-1185">Reference proteome</keyword>
<organism evidence="1 2">
    <name type="scientific">Aureimonas phyllosphaerae</name>
    <dbReference type="NCBI Taxonomy" id="1166078"/>
    <lineage>
        <taxon>Bacteria</taxon>
        <taxon>Pseudomonadati</taxon>
        <taxon>Pseudomonadota</taxon>
        <taxon>Alphaproteobacteria</taxon>
        <taxon>Hyphomicrobiales</taxon>
        <taxon>Aurantimonadaceae</taxon>
        <taxon>Aureimonas</taxon>
    </lineage>
</organism>
<sequence>MTIAADEWVKPNPLSNPESLEFRFRARRFAQVASLIEAALATRREIEILDLGGTETYWNIGAELLARHAGRITITLVNNEAAPEPQGAMFRSHFGNACDPTLFDGRQFDLVHSNSVIEHVGDWDAMVAFSRTVHRLGSRHFIQTPNYWFPLEPHFRVVGFQYLPIALRAALTRHFNLGFFPRARSAAEAWSNVRDIRLLDARMMRTLFPGSRIEMERVAGLNKSIMAIRD</sequence>
<accession>A0A7W6C1J3</accession>
<evidence type="ECO:0008006" key="3">
    <source>
        <dbReference type="Google" id="ProtNLM"/>
    </source>
</evidence>
<gene>
    <name evidence="1" type="ORF">GGR05_002901</name>
</gene>
<reference evidence="1 2" key="1">
    <citation type="submission" date="2020-08" db="EMBL/GenBank/DDBJ databases">
        <title>Genomic Encyclopedia of Type Strains, Phase IV (KMG-IV): sequencing the most valuable type-strain genomes for metagenomic binning, comparative biology and taxonomic classification.</title>
        <authorList>
            <person name="Goeker M."/>
        </authorList>
    </citation>
    <scope>NUCLEOTIDE SEQUENCE [LARGE SCALE GENOMIC DNA]</scope>
    <source>
        <strain evidence="1 2">DSM 25024</strain>
    </source>
</reference>
<dbReference type="Proteomes" id="UP000531216">
    <property type="component" value="Unassembled WGS sequence"/>
</dbReference>
<comment type="caution">
    <text evidence="1">The sequence shown here is derived from an EMBL/GenBank/DDBJ whole genome shotgun (WGS) entry which is preliminary data.</text>
</comment>
<evidence type="ECO:0000313" key="1">
    <source>
        <dbReference type="EMBL" id="MBB3936747.1"/>
    </source>
</evidence>
<protein>
    <recommendedName>
        <fullName evidence="3">Methyltransferase domain-containing protein</fullName>
    </recommendedName>
</protein>
<dbReference type="InterPro" id="IPR029063">
    <property type="entry name" value="SAM-dependent_MTases_sf"/>
</dbReference>
<dbReference type="Gene3D" id="3.40.50.150">
    <property type="entry name" value="Vaccinia Virus protein VP39"/>
    <property type="match status" value="1"/>
</dbReference>
<evidence type="ECO:0000313" key="2">
    <source>
        <dbReference type="Proteomes" id="UP000531216"/>
    </source>
</evidence>
<proteinExistence type="predicted"/>